<dbReference type="AlphaFoldDB" id="A0A6J4HL41"/>
<evidence type="ECO:0000256" key="1">
    <source>
        <dbReference type="SAM" id="MobiDB-lite"/>
    </source>
</evidence>
<accession>A0A6J4HL41</accession>
<feature type="chain" id="PRO_5026730173" evidence="2">
    <location>
        <begin position="21"/>
        <end position="103"/>
    </location>
</feature>
<feature type="region of interest" description="Disordered" evidence="1">
    <location>
        <begin position="18"/>
        <end position="58"/>
    </location>
</feature>
<reference evidence="3" key="1">
    <citation type="submission" date="2020-02" db="EMBL/GenBank/DDBJ databases">
        <authorList>
            <person name="Meier V. D."/>
        </authorList>
    </citation>
    <scope>NUCLEOTIDE SEQUENCE</scope>
    <source>
        <strain evidence="3">AVDCRST_MAG27</strain>
    </source>
</reference>
<organism evidence="3">
    <name type="scientific">uncultured Craurococcus sp</name>
    <dbReference type="NCBI Taxonomy" id="1135998"/>
    <lineage>
        <taxon>Bacteria</taxon>
        <taxon>Pseudomonadati</taxon>
        <taxon>Pseudomonadota</taxon>
        <taxon>Alphaproteobacteria</taxon>
        <taxon>Acetobacterales</taxon>
        <taxon>Acetobacteraceae</taxon>
        <taxon>Craurococcus</taxon>
        <taxon>environmental samples</taxon>
    </lineage>
</organism>
<feature type="signal peptide" evidence="2">
    <location>
        <begin position="1"/>
        <end position="20"/>
    </location>
</feature>
<proteinExistence type="predicted"/>
<protein>
    <submittedName>
        <fullName evidence="3">Uncharacterized protein</fullName>
    </submittedName>
</protein>
<feature type="compositionally biased region" description="Low complexity" evidence="1">
    <location>
        <begin position="44"/>
        <end position="58"/>
    </location>
</feature>
<sequence>MRVSTLAAAAGLFCGLSLGAAPGRAGPQDTRNDAGAGRPPPAARPLGSPPGASGGPARPLADAELYRLLLVLSAETRPPMDLLVACYPFGRPGWRDCVARRGS</sequence>
<name>A0A6J4HL41_9PROT</name>
<evidence type="ECO:0000256" key="2">
    <source>
        <dbReference type="SAM" id="SignalP"/>
    </source>
</evidence>
<dbReference type="EMBL" id="CADCTD010000024">
    <property type="protein sequence ID" value="CAA9226320.1"/>
    <property type="molecule type" value="Genomic_DNA"/>
</dbReference>
<keyword evidence="2" id="KW-0732">Signal</keyword>
<gene>
    <name evidence="3" type="ORF">AVDCRST_MAG27-600</name>
</gene>
<evidence type="ECO:0000313" key="3">
    <source>
        <dbReference type="EMBL" id="CAA9226320.1"/>
    </source>
</evidence>